<dbReference type="PANTHER" id="PTHR19848">
    <property type="entry name" value="WD40 REPEAT PROTEIN"/>
    <property type="match status" value="1"/>
</dbReference>
<dbReference type="PROSITE" id="PS50082">
    <property type="entry name" value="WD_REPEATS_2"/>
    <property type="match status" value="5"/>
</dbReference>
<evidence type="ECO:0000256" key="5">
    <source>
        <dbReference type="ARBA" id="ARBA00023186"/>
    </source>
</evidence>
<evidence type="ECO:0000256" key="6">
    <source>
        <dbReference type="PROSITE-ProRule" id="PRU00221"/>
    </source>
</evidence>
<dbReference type="PROSITE" id="PS50294">
    <property type="entry name" value="WD_REPEATS_REGION"/>
    <property type="match status" value="5"/>
</dbReference>
<dbReference type="Gene3D" id="2.130.10.10">
    <property type="entry name" value="YVTN repeat-like/Quinoprotein amine dehydrogenase"/>
    <property type="match status" value="2"/>
</dbReference>
<dbReference type="Gene3D" id="3.90.640.10">
    <property type="entry name" value="Actin, Chain A, domain 4"/>
    <property type="match status" value="1"/>
</dbReference>
<dbReference type="InterPro" id="IPR001680">
    <property type="entry name" value="WD40_rpt"/>
</dbReference>
<keyword evidence="2" id="KW-0677">Repeat</keyword>
<dbReference type="Gene3D" id="3.30.420.40">
    <property type="match status" value="2"/>
</dbReference>
<evidence type="ECO:0000256" key="1">
    <source>
        <dbReference type="ARBA" id="ARBA00022574"/>
    </source>
</evidence>
<reference evidence="7" key="2">
    <citation type="submission" date="2020-09" db="EMBL/GenBank/DDBJ databases">
        <authorList>
            <person name="Sun Q."/>
            <person name="Ohkuma M."/>
        </authorList>
    </citation>
    <scope>NUCLEOTIDE SEQUENCE</scope>
    <source>
        <strain evidence="7">JCM 4125</strain>
    </source>
</reference>
<dbReference type="InterPro" id="IPR015943">
    <property type="entry name" value="WD40/YVTN_repeat-like_dom_sf"/>
</dbReference>
<dbReference type="GO" id="GO:0140662">
    <property type="term" value="F:ATP-dependent protein folding chaperone"/>
    <property type="evidence" value="ECO:0007669"/>
    <property type="project" value="InterPro"/>
</dbReference>
<protein>
    <submittedName>
        <fullName evidence="7">Uncharacterized protein</fullName>
    </submittedName>
</protein>
<evidence type="ECO:0000256" key="4">
    <source>
        <dbReference type="ARBA" id="ARBA00022840"/>
    </source>
</evidence>
<dbReference type="SUPFAM" id="SSF53067">
    <property type="entry name" value="Actin-like ATPase domain"/>
    <property type="match status" value="2"/>
</dbReference>
<dbReference type="SUPFAM" id="SSF50978">
    <property type="entry name" value="WD40 repeat-like"/>
    <property type="match status" value="1"/>
</dbReference>
<accession>A0A918H355</accession>
<dbReference type="InterPro" id="IPR043129">
    <property type="entry name" value="ATPase_NBD"/>
</dbReference>
<dbReference type="PRINTS" id="PR00320">
    <property type="entry name" value="GPROTEINBRPT"/>
</dbReference>
<feature type="repeat" description="WD" evidence="6">
    <location>
        <begin position="386"/>
        <end position="427"/>
    </location>
</feature>
<gene>
    <name evidence="7" type="ORF">GCM10010226_06170</name>
</gene>
<keyword evidence="3" id="KW-0547">Nucleotide-binding</keyword>
<reference evidence="7" key="1">
    <citation type="journal article" date="2014" name="Int. J. Syst. Evol. Microbiol.">
        <title>Complete genome sequence of Corynebacterium casei LMG S-19264T (=DSM 44701T), isolated from a smear-ripened cheese.</title>
        <authorList>
            <consortium name="US DOE Joint Genome Institute (JGI-PGF)"/>
            <person name="Walter F."/>
            <person name="Albersmeier A."/>
            <person name="Kalinowski J."/>
            <person name="Ruckert C."/>
        </authorList>
    </citation>
    <scope>NUCLEOTIDE SEQUENCE</scope>
    <source>
        <strain evidence="7">JCM 4125</strain>
    </source>
</reference>
<name>A0A918H355_9ACTN</name>
<keyword evidence="5" id="KW-0143">Chaperone</keyword>
<feature type="repeat" description="WD" evidence="6">
    <location>
        <begin position="559"/>
        <end position="593"/>
    </location>
</feature>
<keyword evidence="8" id="KW-1185">Reference proteome</keyword>
<dbReference type="InterPro" id="IPR020472">
    <property type="entry name" value="WD40_PAC1"/>
</dbReference>
<evidence type="ECO:0000313" key="8">
    <source>
        <dbReference type="Proteomes" id="UP000646776"/>
    </source>
</evidence>
<comment type="caution">
    <text evidence="7">The sequence shown here is derived from an EMBL/GenBank/DDBJ whole genome shotgun (WGS) entry which is preliminary data.</text>
</comment>
<keyword evidence="4" id="KW-0067">ATP-binding</keyword>
<feature type="repeat" description="WD" evidence="6">
    <location>
        <begin position="636"/>
        <end position="670"/>
    </location>
</feature>
<evidence type="ECO:0000256" key="2">
    <source>
        <dbReference type="ARBA" id="ARBA00022737"/>
    </source>
</evidence>
<dbReference type="Pfam" id="PF00012">
    <property type="entry name" value="HSP70"/>
    <property type="match status" value="1"/>
</dbReference>
<dbReference type="AlphaFoldDB" id="A0A918H355"/>
<dbReference type="InterPro" id="IPR036322">
    <property type="entry name" value="WD40_repeat_dom_sf"/>
</dbReference>
<dbReference type="GO" id="GO:0005524">
    <property type="term" value="F:ATP binding"/>
    <property type="evidence" value="ECO:0007669"/>
    <property type="project" value="UniProtKB-KW"/>
</dbReference>
<evidence type="ECO:0000256" key="3">
    <source>
        <dbReference type="ARBA" id="ARBA00022741"/>
    </source>
</evidence>
<proteinExistence type="predicted"/>
<keyword evidence="1 6" id="KW-0853">WD repeat</keyword>
<dbReference type="PANTHER" id="PTHR19848:SF8">
    <property type="entry name" value="F-BOX AND WD REPEAT DOMAIN CONTAINING 7"/>
    <property type="match status" value="1"/>
</dbReference>
<feature type="repeat" description="WD" evidence="6">
    <location>
        <begin position="470"/>
        <end position="510"/>
    </location>
</feature>
<organism evidence="7 8">
    <name type="scientific">Streptomyces phaeofaciens</name>
    <dbReference type="NCBI Taxonomy" id="68254"/>
    <lineage>
        <taxon>Bacteria</taxon>
        <taxon>Bacillati</taxon>
        <taxon>Actinomycetota</taxon>
        <taxon>Actinomycetes</taxon>
        <taxon>Kitasatosporales</taxon>
        <taxon>Streptomycetaceae</taxon>
        <taxon>Streptomyces</taxon>
    </lineage>
</organism>
<dbReference type="EMBL" id="BMSA01000001">
    <property type="protein sequence ID" value="GGT32696.1"/>
    <property type="molecule type" value="Genomic_DNA"/>
</dbReference>
<dbReference type="SMART" id="SM00320">
    <property type="entry name" value="WD40"/>
    <property type="match status" value="7"/>
</dbReference>
<feature type="repeat" description="WD" evidence="6">
    <location>
        <begin position="428"/>
        <end position="460"/>
    </location>
</feature>
<dbReference type="Pfam" id="PF00400">
    <property type="entry name" value="WD40"/>
    <property type="match status" value="6"/>
</dbReference>
<dbReference type="PRINTS" id="PR00301">
    <property type="entry name" value="HEATSHOCK70"/>
</dbReference>
<dbReference type="RefSeq" id="WP_189707133.1">
    <property type="nucleotide sequence ID" value="NZ_BMSA01000001.1"/>
</dbReference>
<dbReference type="CDD" id="cd00200">
    <property type="entry name" value="WD40"/>
    <property type="match status" value="1"/>
</dbReference>
<dbReference type="Proteomes" id="UP000646776">
    <property type="component" value="Unassembled WGS sequence"/>
</dbReference>
<dbReference type="InterPro" id="IPR013126">
    <property type="entry name" value="Hsp_70_fam"/>
</dbReference>
<sequence length="670" mass="70039">MARLGIDLGTWSVATLLADGAGRRLVPDPVSGQFWSRAAVALAPDGDWLLGRSAEELRATHPDRYRDDLKRLLDSDRPVYLGGAPHQPSRLLALLVERALRQARTLTAEPIEALALGIPVTFEAGRQQAVREAVGLAGFSGPVELVPEPVAAARGALGENAEPGTWLVFDLGGGTLDLALVRIEPDGGQVVLDTAGDPALGGFAVDDAVVEHLAQTYGIAGPDEADPADLSDLVAAARSLKHQLSDAATAYARNPLGGRPRQFTLTLEQLRELVAPVVDAACLTCEALLAANGLWWADLTGIVPTGGASRSPAVLDRLRARGTLALSGQPPELVTAHGLLPPDPEPEPVAPPVAETPTGPLSAWAGVRGTPITASTAWDLEPVATLTGHTDEVTGIAFSPDGRLIATAGDDETVRVWDGDTGTLLHILAGHNDSVTTVGFAPDGRTLASGSYKKKVRIWDAVDGTQRFVLSGHDDSVNTVAFSSGGLLATGSDDETVNLWDGATGRHLMCLDSMDHAVSGVAFAPYGDLLVIGAGSGVHLVDASTGEVLSYGDDDHIDVRAVAFSPGGRTYASADKDGEVRIWDAYGHRELHSLAHKKCIDSLAYSASSDLLATGSSDGAKVRLWRTSDGSLVKKLDHYGDWVNALAFSPDGAVLATGTDDNSVEIWRVG</sequence>
<evidence type="ECO:0000313" key="7">
    <source>
        <dbReference type="EMBL" id="GGT32696.1"/>
    </source>
</evidence>